<dbReference type="PANTHER" id="PTHR48081:SF13">
    <property type="entry name" value="ALPHA_BETA HYDROLASE"/>
    <property type="match status" value="1"/>
</dbReference>
<evidence type="ECO:0000259" key="2">
    <source>
        <dbReference type="Pfam" id="PF20434"/>
    </source>
</evidence>
<protein>
    <recommendedName>
        <fullName evidence="2">BD-FAE-like domain-containing protein</fullName>
    </recommendedName>
</protein>
<dbReference type="EMBL" id="BARV01025989">
    <property type="protein sequence ID" value="GAI35824.1"/>
    <property type="molecule type" value="Genomic_DNA"/>
</dbReference>
<proteinExistence type="predicted"/>
<name>X1PXZ7_9ZZZZ</name>
<comment type="caution">
    <text evidence="3">The sequence shown here is derived from an EMBL/GenBank/DDBJ whole genome shotgun (WGS) entry which is preliminary data.</text>
</comment>
<dbReference type="InterPro" id="IPR050300">
    <property type="entry name" value="GDXG_lipolytic_enzyme"/>
</dbReference>
<dbReference type="AlphaFoldDB" id="X1PXZ7"/>
<dbReference type="GO" id="GO:0016787">
    <property type="term" value="F:hydrolase activity"/>
    <property type="evidence" value="ECO:0007669"/>
    <property type="project" value="UniProtKB-KW"/>
</dbReference>
<sequence length="259" mass="28446">IPLLLDIYIPETPIATPIPAIIFIHGGGWDSGDKGHKYNVIKFSYLATHGFFIASINYRLSGVAPFPAAVEDSKCAVRWLRANADKYNVDSQRIGVAGYSAGGHLAMMVGCADETAALEGNGGWADFSSKVQAVCSYYGPSDFVSSSEEFSRPSHVQFLGGTLEEKPEIYKAASPINYVTKDDPPLLIIHGELDETVPYNESEEMYQAYQQAGLEAMLIKVSHAGHIFRQLTDSPISPSLDEIEQVRLDFFIKHLLISR</sequence>
<evidence type="ECO:0000256" key="1">
    <source>
        <dbReference type="ARBA" id="ARBA00022801"/>
    </source>
</evidence>
<organism evidence="3">
    <name type="scientific">marine sediment metagenome</name>
    <dbReference type="NCBI Taxonomy" id="412755"/>
    <lineage>
        <taxon>unclassified sequences</taxon>
        <taxon>metagenomes</taxon>
        <taxon>ecological metagenomes</taxon>
    </lineage>
</organism>
<feature type="non-terminal residue" evidence="3">
    <location>
        <position position="1"/>
    </location>
</feature>
<gene>
    <name evidence="3" type="ORF">S06H3_42077</name>
</gene>
<dbReference type="SUPFAM" id="SSF53474">
    <property type="entry name" value="alpha/beta-Hydrolases"/>
    <property type="match status" value="1"/>
</dbReference>
<evidence type="ECO:0000313" key="3">
    <source>
        <dbReference type="EMBL" id="GAI35824.1"/>
    </source>
</evidence>
<dbReference type="Pfam" id="PF20434">
    <property type="entry name" value="BD-FAE"/>
    <property type="match status" value="1"/>
</dbReference>
<dbReference type="PANTHER" id="PTHR48081">
    <property type="entry name" value="AB HYDROLASE SUPERFAMILY PROTEIN C4A8.06C"/>
    <property type="match status" value="1"/>
</dbReference>
<dbReference type="InterPro" id="IPR049492">
    <property type="entry name" value="BD-FAE-like_dom"/>
</dbReference>
<reference evidence="3" key="1">
    <citation type="journal article" date="2014" name="Front. Microbiol.">
        <title>High frequency of phylogenetically diverse reductive dehalogenase-homologous genes in deep subseafloor sedimentary metagenomes.</title>
        <authorList>
            <person name="Kawai M."/>
            <person name="Futagami T."/>
            <person name="Toyoda A."/>
            <person name="Takaki Y."/>
            <person name="Nishi S."/>
            <person name="Hori S."/>
            <person name="Arai W."/>
            <person name="Tsubouchi T."/>
            <person name="Morono Y."/>
            <person name="Uchiyama I."/>
            <person name="Ito T."/>
            <person name="Fujiyama A."/>
            <person name="Inagaki F."/>
            <person name="Takami H."/>
        </authorList>
    </citation>
    <scope>NUCLEOTIDE SEQUENCE</scope>
    <source>
        <strain evidence="3">Expedition CK06-06</strain>
    </source>
</reference>
<feature type="domain" description="BD-FAE-like" evidence="2">
    <location>
        <begin position="5"/>
        <end position="207"/>
    </location>
</feature>
<dbReference type="InterPro" id="IPR029058">
    <property type="entry name" value="AB_hydrolase_fold"/>
</dbReference>
<accession>X1PXZ7</accession>
<dbReference type="Gene3D" id="3.40.50.1820">
    <property type="entry name" value="alpha/beta hydrolase"/>
    <property type="match status" value="1"/>
</dbReference>
<keyword evidence="1" id="KW-0378">Hydrolase</keyword>